<evidence type="ECO:0000313" key="3">
    <source>
        <dbReference type="Proteomes" id="UP000652761"/>
    </source>
</evidence>
<feature type="region of interest" description="Disordered" evidence="1">
    <location>
        <begin position="1"/>
        <end position="34"/>
    </location>
</feature>
<feature type="compositionally biased region" description="Low complexity" evidence="1">
    <location>
        <begin position="10"/>
        <end position="30"/>
    </location>
</feature>
<reference evidence="2" key="1">
    <citation type="submission" date="2017-07" db="EMBL/GenBank/DDBJ databases">
        <title>Taro Niue Genome Assembly and Annotation.</title>
        <authorList>
            <person name="Atibalentja N."/>
            <person name="Keating K."/>
            <person name="Fields C.J."/>
        </authorList>
    </citation>
    <scope>NUCLEOTIDE SEQUENCE</scope>
    <source>
        <strain evidence="2">Niue_2</strain>
        <tissue evidence="2">Leaf</tissue>
    </source>
</reference>
<sequence length="72" mass="7697">MYGFEHSIDTSRVLSSASSSGSQATSAFTTPSAPISAPIKSRLVHTMHMQVSDAVQAQLYPKPSSKPTFLLK</sequence>
<name>A0A843V874_COLES</name>
<dbReference type="EMBL" id="NMUH01001439">
    <property type="protein sequence ID" value="MQL92348.1"/>
    <property type="molecule type" value="Genomic_DNA"/>
</dbReference>
<keyword evidence="3" id="KW-1185">Reference proteome</keyword>
<evidence type="ECO:0000256" key="1">
    <source>
        <dbReference type="SAM" id="MobiDB-lite"/>
    </source>
</evidence>
<protein>
    <submittedName>
        <fullName evidence="2">Uncharacterized protein</fullName>
    </submittedName>
</protein>
<dbReference type="Proteomes" id="UP000652761">
    <property type="component" value="Unassembled WGS sequence"/>
</dbReference>
<dbReference type="AlphaFoldDB" id="A0A843V874"/>
<organism evidence="2 3">
    <name type="scientific">Colocasia esculenta</name>
    <name type="common">Wild taro</name>
    <name type="synonym">Arum esculentum</name>
    <dbReference type="NCBI Taxonomy" id="4460"/>
    <lineage>
        <taxon>Eukaryota</taxon>
        <taxon>Viridiplantae</taxon>
        <taxon>Streptophyta</taxon>
        <taxon>Embryophyta</taxon>
        <taxon>Tracheophyta</taxon>
        <taxon>Spermatophyta</taxon>
        <taxon>Magnoliopsida</taxon>
        <taxon>Liliopsida</taxon>
        <taxon>Araceae</taxon>
        <taxon>Aroideae</taxon>
        <taxon>Colocasieae</taxon>
        <taxon>Colocasia</taxon>
    </lineage>
</organism>
<accession>A0A843V874</accession>
<evidence type="ECO:0000313" key="2">
    <source>
        <dbReference type="EMBL" id="MQL92348.1"/>
    </source>
</evidence>
<comment type="caution">
    <text evidence="2">The sequence shown here is derived from an EMBL/GenBank/DDBJ whole genome shotgun (WGS) entry which is preliminary data.</text>
</comment>
<proteinExistence type="predicted"/>
<gene>
    <name evidence="2" type="ORF">Taro_024975</name>
</gene>